<dbReference type="KEGG" id="ssun:H9Q77_14435"/>
<dbReference type="AlphaFoldDB" id="A0A7G9FUL4"/>
<dbReference type="InterPro" id="IPR012334">
    <property type="entry name" value="Pectin_lyas_fold"/>
</dbReference>
<dbReference type="EMBL" id="CP060633">
    <property type="protein sequence ID" value="QNM02246.1"/>
    <property type="molecule type" value="Genomic_DNA"/>
</dbReference>
<protein>
    <submittedName>
        <fullName evidence="1">Uncharacterized protein</fullName>
    </submittedName>
</protein>
<reference evidence="1 2" key="1">
    <citation type="submission" date="2020-08" db="EMBL/GenBank/DDBJ databases">
        <authorList>
            <person name="Liu C."/>
            <person name="Sun Q."/>
        </authorList>
    </citation>
    <scope>NUCLEOTIDE SEQUENCE [LARGE SCALE GENOMIC DNA]</scope>
    <source>
        <strain evidence="1 2">NSJ-8</strain>
    </source>
</reference>
<name>A0A7G9FUL4_9FIRM</name>
<dbReference type="RefSeq" id="WP_118551343.1">
    <property type="nucleotide sequence ID" value="NZ_CP060633.1"/>
</dbReference>
<keyword evidence="2" id="KW-1185">Reference proteome</keyword>
<dbReference type="Proteomes" id="UP000515981">
    <property type="component" value="Chromosome"/>
</dbReference>
<organism evidence="1 2">
    <name type="scientific">Simiaoa sunii</name>
    <dbReference type="NCBI Taxonomy" id="2763672"/>
    <lineage>
        <taxon>Bacteria</taxon>
        <taxon>Bacillati</taxon>
        <taxon>Bacillota</taxon>
        <taxon>Clostridia</taxon>
        <taxon>Lachnospirales</taxon>
        <taxon>Lachnospiraceae</taxon>
        <taxon>Simiaoa</taxon>
    </lineage>
</organism>
<evidence type="ECO:0000313" key="1">
    <source>
        <dbReference type="EMBL" id="QNM02246.1"/>
    </source>
</evidence>
<gene>
    <name evidence="1" type="ORF">H9Q77_14435</name>
</gene>
<sequence>MIDKNTMIEKLDEKHLMLDRNADPGSTWCFRSWQELFHSGKIQDGTQEAPMTVYLMPDVYWLHDPEDQKIFRGAEGDFLPYEQKISCNWLRLIGLSEHPEEVVIAANKGQSHGCIGNYTMLHFEGDGLYLENLTIGNYCNVDLNYPGDISKNKKKRCAAITQAQLGDVKGDRFYAKNCRFVSRLNLCPICGARRSLYENCHFESTDDALNGNAVYLGCDFDFYGECPISATDGTGSAFLDCRFRIRGHRDRNGADQYFMKGQGTIYVINCRFEDMRDESTDHSRPLWVQWTRYPQPETVCYVYGNDTPIGPAEHTVDLTGKPGLAAFLTEGEATKYNIRNLLCGTDGWDPLGEGKASGKELLPIQLVLNQSMLTLTEEHRSRNVCVTARYFSGEITEKLNLTFEMVGDEEAQLGISLLKQGHTLILSGENDGTGILQGILLARTDTGLMAMAEVAVTPTTRPAPGWIQHPHILWQSGKFVLHYELERKGAEDASLISWELEKDGERQRVSVSRPGVENLEYFPGNEAIGAAVYVQIIPKLNCSLPAETVELCACKEMNANMITNPCQIQTDFSNFPTERQPLIRSGWWTRDFYTPREPLTEWRKWEQKLPDMPWVYRMAGNGCVGAGLMPAIQGVMLFYTFQKEAGNMKTEILLDPAKTFGQGFGSAGQYMDVCVGFDPESMTGPAFRILRSPDISNGVEVFPVYYKNGLTTLPETRRYTAGFVTGCHIETEINNRSLKVHLWTEKELSTGILEYPSDITMETGAVPAGGSMGILHTGTCGGGGWQNTVMLHGIRAQLMD</sequence>
<dbReference type="InterPro" id="IPR011050">
    <property type="entry name" value="Pectin_lyase_fold/virulence"/>
</dbReference>
<accession>A0A7G9FUL4</accession>
<dbReference type="SUPFAM" id="SSF51126">
    <property type="entry name" value="Pectin lyase-like"/>
    <property type="match status" value="1"/>
</dbReference>
<dbReference type="Gene3D" id="2.160.20.10">
    <property type="entry name" value="Single-stranded right-handed beta-helix, Pectin lyase-like"/>
    <property type="match status" value="1"/>
</dbReference>
<evidence type="ECO:0000313" key="2">
    <source>
        <dbReference type="Proteomes" id="UP000515981"/>
    </source>
</evidence>
<proteinExistence type="predicted"/>